<proteinExistence type="predicted"/>
<keyword evidence="2" id="KW-1185">Reference proteome</keyword>
<dbReference type="AlphaFoldDB" id="A0A2P6PS25"/>
<accession>A0A2P6PS25</accession>
<protein>
    <submittedName>
        <fullName evidence="1">Uncharacterized protein</fullName>
    </submittedName>
</protein>
<sequence>MIVGRYYFWVRLYEAWIRQNSDYGVSYLYRIRIRIRYALGAYLRPSKRIIDNVASVDFVDTSWIRFDLILDTHNSSSISSLFASLTLCSLLIRDFAARSVDSVLSSPL</sequence>
<comment type="caution">
    <text evidence="1">The sequence shown here is derived from an EMBL/GenBank/DDBJ whole genome shotgun (WGS) entry which is preliminary data.</text>
</comment>
<evidence type="ECO:0000313" key="1">
    <source>
        <dbReference type="EMBL" id="PRQ24711.1"/>
    </source>
</evidence>
<gene>
    <name evidence="1" type="ORF">RchiOBHm_Chr6g0275421</name>
</gene>
<evidence type="ECO:0000313" key="2">
    <source>
        <dbReference type="Proteomes" id="UP000238479"/>
    </source>
</evidence>
<dbReference type="EMBL" id="PDCK01000044">
    <property type="protein sequence ID" value="PRQ24711.1"/>
    <property type="molecule type" value="Genomic_DNA"/>
</dbReference>
<name>A0A2P6PS25_ROSCH</name>
<organism evidence="1 2">
    <name type="scientific">Rosa chinensis</name>
    <name type="common">China rose</name>
    <dbReference type="NCBI Taxonomy" id="74649"/>
    <lineage>
        <taxon>Eukaryota</taxon>
        <taxon>Viridiplantae</taxon>
        <taxon>Streptophyta</taxon>
        <taxon>Embryophyta</taxon>
        <taxon>Tracheophyta</taxon>
        <taxon>Spermatophyta</taxon>
        <taxon>Magnoliopsida</taxon>
        <taxon>eudicotyledons</taxon>
        <taxon>Gunneridae</taxon>
        <taxon>Pentapetalae</taxon>
        <taxon>rosids</taxon>
        <taxon>fabids</taxon>
        <taxon>Rosales</taxon>
        <taxon>Rosaceae</taxon>
        <taxon>Rosoideae</taxon>
        <taxon>Rosoideae incertae sedis</taxon>
        <taxon>Rosa</taxon>
    </lineage>
</organism>
<reference evidence="1 2" key="1">
    <citation type="journal article" date="2018" name="Nat. Genet.">
        <title>The Rosa genome provides new insights in the design of modern roses.</title>
        <authorList>
            <person name="Bendahmane M."/>
        </authorList>
    </citation>
    <scope>NUCLEOTIDE SEQUENCE [LARGE SCALE GENOMIC DNA]</scope>
    <source>
        <strain evidence="2">cv. Old Blush</strain>
    </source>
</reference>
<dbReference type="Proteomes" id="UP000238479">
    <property type="component" value="Chromosome 6"/>
</dbReference>
<dbReference type="Gramene" id="PRQ24711">
    <property type="protein sequence ID" value="PRQ24711"/>
    <property type="gene ID" value="RchiOBHm_Chr6g0275421"/>
</dbReference>